<accession>A0A2N8TJY0</accession>
<evidence type="ECO:0000313" key="3">
    <source>
        <dbReference type="Proteomes" id="UP000235943"/>
    </source>
</evidence>
<keyword evidence="3" id="KW-1185">Reference proteome</keyword>
<comment type="caution">
    <text evidence="2">The sequence shown here is derived from an EMBL/GenBank/DDBJ whole genome shotgun (WGS) entry which is preliminary data.</text>
</comment>
<name>A0A2N8TJY0_9ACTN</name>
<dbReference type="OrthoDB" id="4270599at2"/>
<feature type="region of interest" description="Disordered" evidence="1">
    <location>
        <begin position="46"/>
        <end position="111"/>
    </location>
</feature>
<dbReference type="AlphaFoldDB" id="A0A2N8TJY0"/>
<evidence type="ECO:0000256" key="1">
    <source>
        <dbReference type="SAM" id="MobiDB-lite"/>
    </source>
</evidence>
<proteinExistence type="predicted"/>
<evidence type="ECO:0000313" key="2">
    <source>
        <dbReference type="EMBL" id="PNG19279.1"/>
    </source>
</evidence>
<dbReference type="EMBL" id="POUC01000230">
    <property type="protein sequence ID" value="PNG19279.1"/>
    <property type="molecule type" value="Genomic_DNA"/>
</dbReference>
<gene>
    <name evidence="2" type="ORF">C1J00_26540</name>
</gene>
<reference evidence="2 3" key="1">
    <citation type="submission" date="2018-01" db="EMBL/GenBank/DDBJ databases">
        <title>Draft genome sequence of Streptomyces sp. 13K301.</title>
        <authorList>
            <person name="Sahin N."/>
            <person name="Saygin H."/>
            <person name="Ay H."/>
        </authorList>
    </citation>
    <scope>NUCLEOTIDE SEQUENCE [LARGE SCALE GENOMIC DNA]</scope>
    <source>
        <strain evidence="2 3">13K301</strain>
    </source>
</reference>
<sequence>MRRPQCLRSRVGSIRSLHGPTGGDHGRVWAVEEATGSLGGCASCPLAGGATSRNHPVRESRGLRAPSCQNLRRLIRGEHQVPDQADQDQREGSAAQQGRQVLPQDRDPQGP</sequence>
<organism evidence="2 3">
    <name type="scientific">Streptomyces cahuitamycinicus</name>
    <dbReference type="NCBI Taxonomy" id="2070367"/>
    <lineage>
        <taxon>Bacteria</taxon>
        <taxon>Bacillati</taxon>
        <taxon>Actinomycetota</taxon>
        <taxon>Actinomycetes</taxon>
        <taxon>Kitasatosporales</taxon>
        <taxon>Streptomycetaceae</taxon>
        <taxon>Streptomyces</taxon>
    </lineage>
</organism>
<dbReference type="Proteomes" id="UP000235943">
    <property type="component" value="Unassembled WGS sequence"/>
</dbReference>
<protein>
    <submittedName>
        <fullName evidence="2">Uncharacterized protein</fullName>
    </submittedName>
</protein>
<feature type="region of interest" description="Disordered" evidence="1">
    <location>
        <begin position="1"/>
        <end position="25"/>
    </location>
</feature>
<feature type="compositionally biased region" description="Basic and acidic residues" evidence="1">
    <location>
        <begin position="75"/>
        <end position="91"/>
    </location>
</feature>